<dbReference type="AlphaFoldDB" id="A0A151WEG1"/>
<dbReference type="InterPro" id="IPR039353">
    <property type="entry name" value="TF_Adf1"/>
</dbReference>
<gene>
    <name evidence="3" type="ORF">ALC60_14821</name>
</gene>
<dbReference type="SMART" id="SM00595">
    <property type="entry name" value="MADF"/>
    <property type="match status" value="1"/>
</dbReference>
<dbReference type="PANTHER" id="PTHR12243">
    <property type="entry name" value="MADF DOMAIN TRANSCRIPTION FACTOR"/>
    <property type="match status" value="1"/>
</dbReference>
<dbReference type="EMBL" id="KQ983246">
    <property type="protein sequence ID" value="KYQ46187.1"/>
    <property type="molecule type" value="Genomic_DNA"/>
</dbReference>
<sequence length="331" mass="36605">MEFHDSSGRDFEIRINRELIAVVRCNRFLYDKTEKLYANANVKTEAWRQIGASLTHPLEGFAAEKRFYTLRQHFGKERRKVIQSMPRFGSGANQPVYQPTWELYNDLRFLEDIIKPRKTVSNYNLAFALIDIDTSTDISEGSIMVVPTTSVITPPSATPLPAISLSATPLPAISLSATPSPATSLSATLSPATSPPTTPPTTTPVICESKNNTKCNAVAQMQKAISNMNTKRKVPSPDSFAIKKRQEGDIFNKCLIEQTKEMSELAKKIGDSIVASSAPSTCHIVEMRNTSLNIQPMLSAIEFALNKIPEHAQLQCLIGLLLQYINDSCKT</sequence>
<dbReference type="PANTHER" id="PTHR12243:SF67">
    <property type="entry name" value="COREPRESSOR OF PANGOLIN, ISOFORM A-RELATED"/>
    <property type="match status" value="1"/>
</dbReference>
<name>A0A151WEG1_9HYME</name>
<dbReference type="InterPro" id="IPR006578">
    <property type="entry name" value="MADF-dom"/>
</dbReference>
<organism evidence="3 4">
    <name type="scientific">Mycetomoellerius zeteki</name>
    <dbReference type="NCBI Taxonomy" id="64791"/>
    <lineage>
        <taxon>Eukaryota</taxon>
        <taxon>Metazoa</taxon>
        <taxon>Ecdysozoa</taxon>
        <taxon>Arthropoda</taxon>
        <taxon>Hexapoda</taxon>
        <taxon>Insecta</taxon>
        <taxon>Pterygota</taxon>
        <taxon>Neoptera</taxon>
        <taxon>Endopterygota</taxon>
        <taxon>Hymenoptera</taxon>
        <taxon>Apocrita</taxon>
        <taxon>Aculeata</taxon>
        <taxon>Formicoidea</taxon>
        <taxon>Formicidae</taxon>
        <taxon>Myrmicinae</taxon>
        <taxon>Mycetomoellerius</taxon>
    </lineage>
</organism>
<dbReference type="Proteomes" id="UP000075809">
    <property type="component" value="Unassembled WGS sequence"/>
</dbReference>
<dbReference type="PROSITE" id="PS51029">
    <property type="entry name" value="MADF"/>
    <property type="match status" value="1"/>
</dbReference>
<feature type="region of interest" description="Disordered" evidence="1">
    <location>
        <begin position="184"/>
        <end position="208"/>
    </location>
</feature>
<protein>
    <recommendedName>
        <fullName evidence="2">MADF domain-containing protein</fullName>
    </recommendedName>
</protein>
<evidence type="ECO:0000256" key="1">
    <source>
        <dbReference type="SAM" id="MobiDB-lite"/>
    </source>
</evidence>
<dbReference type="STRING" id="64791.A0A151WEG1"/>
<reference evidence="3 4" key="1">
    <citation type="submission" date="2015-09" db="EMBL/GenBank/DDBJ databases">
        <title>Trachymyrmex zeteki WGS genome.</title>
        <authorList>
            <person name="Nygaard S."/>
            <person name="Hu H."/>
            <person name="Boomsma J."/>
            <person name="Zhang G."/>
        </authorList>
    </citation>
    <scope>NUCLEOTIDE SEQUENCE [LARGE SCALE GENOMIC DNA]</scope>
    <source>
        <strain evidence="3">Tzet28-1</strain>
        <tissue evidence="3">Whole body</tissue>
    </source>
</reference>
<feature type="compositionally biased region" description="Pro residues" evidence="1">
    <location>
        <begin position="193"/>
        <end position="202"/>
    </location>
</feature>
<keyword evidence="4" id="KW-1185">Reference proteome</keyword>
<accession>A0A151WEG1</accession>
<proteinExistence type="predicted"/>
<dbReference type="Pfam" id="PF10545">
    <property type="entry name" value="MADF_DNA_bdg"/>
    <property type="match status" value="1"/>
</dbReference>
<evidence type="ECO:0000313" key="4">
    <source>
        <dbReference type="Proteomes" id="UP000075809"/>
    </source>
</evidence>
<evidence type="ECO:0000259" key="2">
    <source>
        <dbReference type="PROSITE" id="PS51029"/>
    </source>
</evidence>
<feature type="domain" description="MADF" evidence="2">
    <location>
        <begin position="18"/>
        <end position="115"/>
    </location>
</feature>
<evidence type="ECO:0000313" key="3">
    <source>
        <dbReference type="EMBL" id="KYQ46187.1"/>
    </source>
</evidence>